<dbReference type="Proteomes" id="UP000054324">
    <property type="component" value="Unassembled WGS sequence"/>
</dbReference>
<evidence type="ECO:0000313" key="2">
    <source>
        <dbReference type="Proteomes" id="UP000054324"/>
    </source>
</evidence>
<sequence>MRGYTTLMPCASNSTRTWQIHALTSSVTLQSELIQLPKYVKRSTTSNASPWIFGSPAQVILTQLDAVNGVFVVSPHAPTDSSSETEKDEFYQDLSRMLRSARTDMVILVGDMNAQVGRLSLDEAQLSGPLSASLSASALRFLSALRVPKESSSVHRLRQAPVAEEYRADLARKLLETHSHVDNEDGLEDERRRVREAMLSAFRTAGLAHLTRLNEHWISLRSAGLITARKAIPETSDYDGARRSLKHRISRSFNSDRERWWISKTQEMQKAFAAGNSRALFQLIRPTGQNKAGMLPKGITLIGGTWKSVTDFLRSSPPFTEAAMVPSISASEEHLMLRWKNLLEECQSGTALPLDVSGQISSLLQAFADPCRGEPNFYLVRFLQRVCYTRTLQDDAVTPIFFHLLMVGSAYPQETVYHQEKENSHVMWWLLPINIQLLCATDQDWKKFNAEPLGAVERISNLTSVYLDALSKLLYDPTGFSPRHVSLSWIRAAYRFIVHAACQPSPENDIFSTAVGFLVVLEATEADLWHDFMLYFVRPMRSAVIEFYKLASASTPVCTQNVNSTSDTALLERFFVELDNLNSLSGRAPVYATTSYRERLSLLVCCLFDRLACIVLYAAGATSQTHPVLWNTLYTPVSLNPSSVPEALICLPVVKLHRVAETDDLPLTPFKDGDESLCSGLV</sequence>
<proteinExistence type="predicted"/>
<dbReference type="SUPFAM" id="SSF56219">
    <property type="entry name" value="DNase I-like"/>
    <property type="match status" value="1"/>
</dbReference>
<protein>
    <submittedName>
        <fullName evidence="1">Uncharacterized protein</fullName>
    </submittedName>
</protein>
<dbReference type="EMBL" id="KL597330">
    <property type="protein sequence ID" value="KER19107.1"/>
    <property type="molecule type" value="Genomic_DNA"/>
</dbReference>
<dbReference type="GeneID" id="20326173"/>
<gene>
    <name evidence="1" type="ORF">T265_12005</name>
</gene>
<dbReference type="AlphaFoldDB" id="A0A074Z0W3"/>
<accession>A0A074Z0W3</accession>
<dbReference type="RefSeq" id="XP_009177147.1">
    <property type="nucleotide sequence ID" value="XM_009178883.1"/>
</dbReference>
<dbReference type="CTD" id="20326173"/>
<organism evidence="1 2">
    <name type="scientific">Opisthorchis viverrini</name>
    <name type="common">Southeast Asian liver fluke</name>
    <dbReference type="NCBI Taxonomy" id="6198"/>
    <lineage>
        <taxon>Eukaryota</taxon>
        <taxon>Metazoa</taxon>
        <taxon>Spiralia</taxon>
        <taxon>Lophotrochozoa</taxon>
        <taxon>Platyhelminthes</taxon>
        <taxon>Trematoda</taxon>
        <taxon>Digenea</taxon>
        <taxon>Opisthorchiida</taxon>
        <taxon>Opisthorchiata</taxon>
        <taxon>Opisthorchiidae</taxon>
        <taxon>Opisthorchis</taxon>
    </lineage>
</organism>
<dbReference type="InterPro" id="IPR036691">
    <property type="entry name" value="Endo/exonu/phosph_ase_sf"/>
</dbReference>
<evidence type="ECO:0000313" key="1">
    <source>
        <dbReference type="EMBL" id="KER19107.1"/>
    </source>
</evidence>
<reference evidence="1 2" key="1">
    <citation type="submission" date="2013-11" db="EMBL/GenBank/DDBJ databases">
        <title>Opisthorchis viverrini - life in the bile duct.</title>
        <authorList>
            <person name="Young N.D."/>
            <person name="Nagarajan N."/>
            <person name="Lin S.J."/>
            <person name="Korhonen P.K."/>
            <person name="Jex A.R."/>
            <person name="Hall R.S."/>
            <person name="Safavi-Hemami H."/>
            <person name="Kaewkong W."/>
            <person name="Bertrand D."/>
            <person name="Gao S."/>
            <person name="Seet Q."/>
            <person name="Wongkham S."/>
            <person name="Teh B.T."/>
            <person name="Wongkham C."/>
            <person name="Intapan P.M."/>
            <person name="Maleewong W."/>
            <person name="Yang X."/>
            <person name="Hu M."/>
            <person name="Wang Z."/>
            <person name="Hofmann A."/>
            <person name="Sternberg P.W."/>
            <person name="Tan P."/>
            <person name="Wang J."/>
            <person name="Gasser R.B."/>
        </authorList>
    </citation>
    <scope>NUCLEOTIDE SEQUENCE [LARGE SCALE GENOMIC DNA]</scope>
</reference>
<dbReference type="KEGG" id="ovi:T265_12005"/>
<dbReference type="OrthoDB" id="6242958at2759"/>
<keyword evidence="2" id="KW-1185">Reference proteome</keyword>
<name>A0A074Z0W3_OPIVI</name>